<dbReference type="PROSITE" id="PS00146">
    <property type="entry name" value="BETA_LACTAMASE_A"/>
    <property type="match status" value="1"/>
</dbReference>
<feature type="region of interest" description="Disordered" evidence="7">
    <location>
        <begin position="178"/>
        <end position="199"/>
    </location>
</feature>
<dbReference type="GO" id="GO:0008800">
    <property type="term" value="F:beta-lactamase activity"/>
    <property type="evidence" value="ECO:0007669"/>
    <property type="project" value="UniProtKB-EC"/>
</dbReference>
<dbReference type="PANTHER" id="PTHR35333">
    <property type="entry name" value="BETA-LACTAMASE"/>
    <property type="match status" value="1"/>
</dbReference>
<dbReference type="InterPro" id="IPR000871">
    <property type="entry name" value="Beta-lactam_class-A"/>
</dbReference>
<dbReference type="EC" id="3.5.2.6" evidence="3 6"/>
<comment type="catalytic activity">
    <reaction evidence="1 6">
        <text>a beta-lactam + H2O = a substituted beta-amino acid</text>
        <dbReference type="Rhea" id="RHEA:20401"/>
        <dbReference type="ChEBI" id="CHEBI:15377"/>
        <dbReference type="ChEBI" id="CHEBI:35627"/>
        <dbReference type="ChEBI" id="CHEBI:140347"/>
        <dbReference type="EC" id="3.5.2.6"/>
    </reaction>
</comment>
<dbReference type="Gene3D" id="3.40.710.10">
    <property type="entry name" value="DD-peptidase/beta-lactamase superfamily"/>
    <property type="match status" value="1"/>
</dbReference>
<dbReference type="EMBL" id="JBBHLI010000001">
    <property type="protein sequence ID" value="MEK9499866.1"/>
    <property type="molecule type" value="Genomic_DNA"/>
</dbReference>
<keyword evidence="11" id="KW-1185">Reference proteome</keyword>
<dbReference type="PROSITE" id="PS51257">
    <property type="entry name" value="PROKAR_LIPOPROTEIN"/>
    <property type="match status" value="1"/>
</dbReference>
<evidence type="ECO:0000256" key="7">
    <source>
        <dbReference type="SAM" id="MobiDB-lite"/>
    </source>
</evidence>
<dbReference type="RefSeq" id="WP_405278017.1">
    <property type="nucleotide sequence ID" value="NZ_JBBHLI010000001.1"/>
</dbReference>
<evidence type="ECO:0000256" key="1">
    <source>
        <dbReference type="ARBA" id="ARBA00001526"/>
    </source>
</evidence>
<dbReference type="PRINTS" id="PR00118">
    <property type="entry name" value="BLACTAMASEA"/>
</dbReference>
<dbReference type="NCBIfam" id="NF033103">
    <property type="entry name" value="bla_class_A"/>
    <property type="match status" value="1"/>
</dbReference>
<dbReference type="SUPFAM" id="SSF56601">
    <property type="entry name" value="beta-lactamase/transpeptidase-like"/>
    <property type="match status" value="1"/>
</dbReference>
<organism evidence="10 11">
    <name type="scientific">Gaopeijia maritima</name>
    <dbReference type="NCBI Taxonomy" id="3119007"/>
    <lineage>
        <taxon>Bacteria</taxon>
        <taxon>Pseudomonadati</taxon>
        <taxon>Gemmatimonadota</taxon>
        <taxon>Longimicrobiia</taxon>
        <taxon>Gaopeijiales</taxon>
        <taxon>Gaopeijiaceae</taxon>
        <taxon>Gaopeijia</taxon>
    </lineage>
</organism>
<sequence length="311" mass="32211">MIPRLHPRLAGALGLTLSALAACAPADSSAEHSDDPPAADIAPESSELAERAAALEQEVGGRIGVAMVDGEGAVIDSHRGEERFAMCSTFKLPLAAMMLERAVGDAPALDEVLPYDESDLLDYAPTAREHVAAGGMTVRDLAEAAVIVSDNTAANLLLERTGGPAGLTDFFRRHGDSATRLDRTEPALNENAPGDERDTTTPEAMATLIQRLALGDGLPVGARDQLQEWAVANRTGDNRIRAGIPAGWRVGDKTGSCGNASNDVGIVWPPEGEPFVLAVYIDRPTAEASAVDGVFAELAGVAAAEAGGTGN</sequence>
<feature type="chain" id="PRO_5046513171" description="Beta-lactamase" evidence="8">
    <location>
        <begin position="22"/>
        <end position="311"/>
    </location>
</feature>
<dbReference type="PANTHER" id="PTHR35333:SF3">
    <property type="entry name" value="BETA-LACTAMASE-TYPE TRANSPEPTIDASE FOLD CONTAINING PROTEIN"/>
    <property type="match status" value="1"/>
</dbReference>
<dbReference type="InterPro" id="IPR023650">
    <property type="entry name" value="Beta-lactam_class-A_AS"/>
</dbReference>
<feature type="region of interest" description="Disordered" evidence="7">
    <location>
        <begin position="27"/>
        <end position="46"/>
    </location>
</feature>
<keyword evidence="8" id="KW-0732">Signal</keyword>
<evidence type="ECO:0000256" key="2">
    <source>
        <dbReference type="ARBA" id="ARBA00009009"/>
    </source>
</evidence>
<dbReference type="Proteomes" id="UP001484239">
    <property type="component" value="Unassembled WGS sequence"/>
</dbReference>
<evidence type="ECO:0000256" key="6">
    <source>
        <dbReference type="RuleBase" id="RU361140"/>
    </source>
</evidence>
<dbReference type="Pfam" id="PF13354">
    <property type="entry name" value="Beta-lactamase2"/>
    <property type="match status" value="1"/>
</dbReference>
<keyword evidence="5 6" id="KW-0046">Antibiotic resistance</keyword>
<evidence type="ECO:0000259" key="9">
    <source>
        <dbReference type="Pfam" id="PF13354"/>
    </source>
</evidence>
<dbReference type="InterPro" id="IPR012338">
    <property type="entry name" value="Beta-lactam/transpept-like"/>
</dbReference>
<name>A0ABU9E5Q9_9BACT</name>
<evidence type="ECO:0000256" key="4">
    <source>
        <dbReference type="ARBA" id="ARBA00022801"/>
    </source>
</evidence>
<proteinExistence type="inferred from homology"/>
<reference evidence="10 11" key="1">
    <citation type="submission" date="2024-02" db="EMBL/GenBank/DDBJ databases">
        <title>A novel Gemmatimonadota bacterium.</title>
        <authorList>
            <person name="Du Z.-J."/>
            <person name="Ye Y.-Q."/>
        </authorList>
    </citation>
    <scope>NUCLEOTIDE SEQUENCE [LARGE SCALE GENOMIC DNA]</scope>
    <source>
        <strain evidence="10 11">DH-20</strain>
    </source>
</reference>
<comment type="caution">
    <text evidence="10">The sequence shown here is derived from an EMBL/GenBank/DDBJ whole genome shotgun (WGS) entry which is preliminary data.</text>
</comment>
<evidence type="ECO:0000256" key="3">
    <source>
        <dbReference type="ARBA" id="ARBA00012865"/>
    </source>
</evidence>
<evidence type="ECO:0000313" key="10">
    <source>
        <dbReference type="EMBL" id="MEK9499866.1"/>
    </source>
</evidence>
<evidence type="ECO:0000256" key="8">
    <source>
        <dbReference type="SAM" id="SignalP"/>
    </source>
</evidence>
<keyword evidence="4 6" id="KW-0378">Hydrolase</keyword>
<gene>
    <name evidence="10" type="primary">bla</name>
    <name evidence="10" type="ORF">WI372_02575</name>
</gene>
<dbReference type="InterPro" id="IPR045155">
    <property type="entry name" value="Beta-lactam_cat"/>
</dbReference>
<comment type="similarity">
    <text evidence="2 6">Belongs to the class-A beta-lactamase family.</text>
</comment>
<feature type="domain" description="Beta-lactamase class A catalytic" evidence="9">
    <location>
        <begin position="77"/>
        <end position="280"/>
    </location>
</feature>
<protein>
    <recommendedName>
        <fullName evidence="3 6">Beta-lactamase</fullName>
        <ecNumber evidence="3 6">3.5.2.6</ecNumber>
    </recommendedName>
</protein>
<evidence type="ECO:0000313" key="11">
    <source>
        <dbReference type="Proteomes" id="UP001484239"/>
    </source>
</evidence>
<evidence type="ECO:0000256" key="5">
    <source>
        <dbReference type="ARBA" id="ARBA00023251"/>
    </source>
</evidence>
<accession>A0ABU9E5Q9</accession>
<feature type="signal peptide" evidence="8">
    <location>
        <begin position="1"/>
        <end position="21"/>
    </location>
</feature>